<keyword evidence="3 5" id="KW-1133">Transmembrane helix</keyword>
<feature type="transmembrane region" description="Helical" evidence="5">
    <location>
        <begin position="197"/>
        <end position="221"/>
    </location>
</feature>
<dbReference type="PANTHER" id="PTHR19282:SF431">
    <property type="entry name" value="TETRASPANIN 26A, ISOFORM B-RELATED"/>
    <property type="match status" value="1"/>
</dbReference>
<keyword evidence="7" id="KW-1185">Reference proteome</keyword>
<reference evidence="6 7" key="1">
    <citation type="journal article" date="2019" name="Sci. Rep.">
        <title>Comparative genomics of chytrid fungi reveal insights into the obligate biotrophic and pathogenic lifestyle of Synchytrium endobioticum.</title>
        <authorList>
            <person name="van de Vossenberg B.T.L.H."/>
            <person name="Warris S."/>
            <person name="Nguyen H.D.T."/>
            <person name="van Gent-Pelzer M.P.E."/>
            <person name="Joly D.L."/>
            <person name="van de Geest H.C."/>
            <person name="Bonants P.J.M."/>
            <person name="Smith D.S."/>
            <person name="Levesque C.A."/>
            <person name="van der Lee T.A.J."/>
        </authorList>
    </citation>
    <scope>NUCLEOTIDE SEQUENCE [LARGE SCALE GENOMIC DNA]</scope>
    <source>
        <strain evidence="6 7">CBS 675.73</strain>
    </source>
</reference>
<organism evidence="6 7">
    <name type="scientific">Chytriomyces confervae</name>
    <dbReference type="NCBI Taxonomy" id="246404"/>
    <lineage>
        <taxon>Eukaryota</taxon>
        <taxon>Fungi</taxon>
        <taxon>Fungi incertae sedis</taxon>
        <taxon>Chytridiomycota</taxon>
        <taxon>Chytridiomycota incertae sedis</taxon>
        <taxon>Chytridiomycetes</taxon>
        <taxon>Chytridiales</taxon>
        <taxon>Chytriomycetaceae</taxon>
        <taxon>Chytriomyces</taxon>
    </lineage>
</organism>
<dbReference type="Pfam" id="PF00335">
    <property type="entry name" value="Tetraspanin"/>
    <property type="match status" value="1"/>
</dbReference>
<keyword evidence="4 5" id="KW-0472">Membrane</keyword>
<evidence type="ECO:0008006" key="8">
    <source>
        <dbReference type="Google" id="ProtNLM"/>
    </source>
</evidence>
<gene>
    <name evidence="6" type="ORF">CcCBS67573_g06759</name>
</gene>
<comment type="caution">
    <text evidence="6">The sequence shown here is derived from an EMBL/GenBank/DDBJ whole genome shotgun (WGS) entry which is preliminary data.</text>
</comment>
<name>A0A507F283_9FUNG</name>
<feature type="transmembrane region" description="Helical" evidence="5">
    <location>
        <begin position="21"/>
        <end position="45"/>
    </location>
</feature>
<evidence type="ECO:0000256" key="1">
    <source>
        <dbReference type="ARBA" id="ARBA00004141"/>
    </source>
</evidence>
<dbReference type="AlphaFoldDB" id="A0A507F283"/>
<feature type="transmembrane region" description="Helical" evidence="5">
    <location>
        <begin position="65"/>
        <end position="85"/>
    </location>
</feature>
<evidence type="ECO:0000313" key="6">
    <source>
        <dbReference type="EMBL" id="TPX69730.1"/>
    </source>
</evidence>
<evidence type="ECO:0000256" key="3">
    <source>
        <dbReference type="ARBA" id="ARBA00022989"/>
    </source>
</evidence>
<dbReference type="PANTHER" id="PTHR19282">
    <property type="entry name" value="TETRASPANIN"/>
    <property type="match status" value="1"/>
</dbReference>
<accession>A0A507F283</accession>
<keyword evidence="2 5" id="KW-0812">Transmembrane</keyword>
<evidence type="ECO:0000256" key="2">
    <source>
        <dbReference type="ARBA" id="ARBA00022692"/>
    </source>
</evidence>
<protein>
    <recommendedName>
        <fullName evidence="8">Tetraspanin</fullName>
    </recommendedName>
</protein>
<dbReference type="OrthoDB" id="2094355at2759"/>
<comment type="subcellular location">
    <subcellularLocation>
        <location evidence="1">Membrane</location>
        <topology evidence="1">Multi-pass membrane protein</topology>
    </subcellularLocation>
</comment>
<dbReference type="EMBL" id="QEAP01000306">
    <property type="protein sequence ID" value="TPX69730.1"/>
    <property type="molecule type" value="Genomic_DNA"/>
</dbReference>
<feature type="transmembrane region" description="Helical" evidence="5">
    <location>
        <begin position="97"/>
        <end position="117"/>
    </location>
</feature>
<dbReference type="InterPro" id="IPR018499">
    <property type="entry name" value="Tetraspanin/Peripherin"/>
</dbReference>
<sequence>MYEYHQFRHESKKWFSRVYLLFINSILFSLAIFVMIAGWAVIKLANDNSNNILTENVVGTAKGTGIAMMVVGSIIIVTSLVGSIGGCTRENKMLKPYIAMMGLLFVAVLGGGIYFLVRLTGDSRKWKDLGLNDWNAFSDYQKDMYQTSYGCCGFNDEHAGNYAGSPLFDIPNRPTNGCATNTSTYTSSYGCSEIGNAWYRVWLIISGSVFAGLLLVLLTGIGAADQAKKRAVDVGYQVTGTYHPMDTIPQTPPKY</sequence>
<evidence type="ECO:0000256" key="4">
    <source>
        <dbReference type="ARBA" id="ARBA00023136"/>
    </source>
</evidence>
<evidence type="ECO:0000313" key="7">
    <source>
        <dbReference type="Proteomes" id="UP000320333"/>
    </source>
</evidence>
<proteinExistence type="predicted"/>
<dbReference type="GO" id="GO:0005886">
    <property type="term" value="C:plasma membrane"/>
    <property type="evidence" value="ECO:0007669"/>
    <property type="project" value="TreeGrafter"/>
</dbReference>
<evidence type="ECO:0000256" key="5">
    <source>
        <dbReference type="SAM" id="Phobius"/>
    </source>
</evidence>
<dbReference type="Proteomes" id="UP000320333">
    <property type="component" value="Unassembled WGS sequence"/>
</dbReference>